<dbReference type="PROSITE" id="PS50067">
    <property type="entry name" value="KINESIN_MOTOR_2"/>
    <property type="match status" value="1"/>
</dbReference>
<evidence type="ECO:0000256" key="6">
    <source>
        <dbReference type="RuleBase" id="RU000394"/>
    </source>
</evidence>
<keyword evidence="3 7" id="KW-0175">Coiled coil</keyword>
<reference evidence="9" key="1">
    <citation type="submission" date="2021-01" db="EMBL/GenBank/DDBJ databases">
        <authorList>
            <consortium name="Genoscope - CEA"/>
            <person name="William W."/>
        </authorList>
    </citation>
    <scope>NUCLEOTIDE SEQUENCE</scope>
</reference>
<dbReference type="PANTHER" id="PTHR47968">
    <property type="entry name" value="CENTROMERE PROTEIN E"/>
    <property type="match status" value="1"/>
</dbReference>
<feature type="coiled-coil region" evidence="7">
    <location>
        <begin position="412"/>
        <end position="449"/>
    </location>
</feature>
<accession>A0A8S1PJU3</accession>
<dbReference type="AlphaFoldDB" id="A0A8S1PJU3"/>
<dbReference type="SMART" id="SM00129">
    <property type="entry name" value="KISc"/>
    <property type="match status" value="1"/>
</dbReference>
<keyword evidence="10" id="KW-1185">Reference proteome</keyword>
<feature type="binding site" evidence="5">
    <location>
        <begin position="96"/>
        <end position="103"/>
    </location>
    <ligand>
        <name>ATP</name>
        <dbReference type="ChEBI" id="CHEBI:30616"/>
    </ligand>
</feature>
<protein>
    <recommendedName>
        <fullName evidence="6">Kinesin-like protein</fullName>
    </recommendedName>
</protein>
<dbReference type="PANTHER" id="PTHR47968:SF75">
    <property type="entry name" value="CENTROMERE-ASSOCIATED PROTEIN E"/>
    <property type="match status" value="1"/>
</dbReference>
<keyword evidence="1 5" id="KW-0547">Nucleotide-binding</keyword>
<dbReference type="InterPro" id="IPR027640">
    <property type="entry name" value="Kinesin-like_fam"/>
</dbReference>
<dbReference type="GO" id="GO:0005874">
    <property type="term" value="C:microtubule"/>
    <property type="evidence" value="ECO:0007669"/>
    <property type="project" value="UniProtKB-KW"/>
</dbReference>
<dbReference type="GO" id="GO:0008017">
    <property type="term" value="F:microtubule binding"/>
    <property type="evidence" value="ECO:0007669"/>
    <property type="project" value="InterPro"/>
</dbReference>
<feature type="domain" description="Kinesin motor" evidence="8">
    <location>
        <begin position="18"/>
        <end position="362"/>
    </location>
</feature>
<evidence type="ECO:0000256" key="1">
    <source>
        <dbReference type="ARBA" id="ARBA00022741"/>
    </source>
</evidence>
<evidence type="ECO:0000256" key="4">
    <source>
        <dbReference type="ARBA" id="ARBA00023175"/>
    </source>
</evidence>
<keyword evidence="4 5" id="KW-0505">Motor protein</keyword>
<evidence type="ECO:0000256" key="7">
    <source>
        <dbReference type="SAM" id="Coils"/>
    </source>
</evidence>
<keyword evidence="2 5" id="KW-0067">ATP-binding</keyword>
<organism evidence="9 10">
    <name type="scientific">Paramecium sonneborni</name>
    <dbReference type="NCBI Taxonomy" id="65129"/>
    <lineage>
        <taxon>Eukaryota</taxon>
        <taxon>Sar</taxon>
        <taxon>Alveolata</taxon>
        <taxon>Ciliophora</taxon>
        <taxon>Intramacronucleata</taxon>
        <taxon>Oligohymenophorea</taxon>
        <taxon>Peniculida</taxon>
        <taxon>Parameciidae</taxon>
        <taxon>Paramecium</taxon>
    </lineage>
</organism>
<dbReference type="GO" id="GO:0007018">
    <property type="term" value="P:microtubule-based movement"/>
    <property type="evidence" value="ECO:0007669"/>
    <property type="project" value="InterPro"/>
</dbReference>
<evidence type="ECO:0000313" key="9">
    <source>
        <dbReference type="EMBL" id="CAD8103063.1"/>
    </source>
</evidence>
<keyword evidence="6" id="KW-0493">Microtubule</keyword>
<name>A0A8S1PJU3_9CILI</name>
<dbReference type="EMBL" id="CAJJDN010000079">
    <property type="protein sequence ID" value="CAD8103063.1"/>
    <property type="molecule type" value="Genomic_DNA"/>
</dbReference>
<sequence length="591" mass="69230">MYQSKQSTKNAQEEKKLPIKVSIRIRPLLKKEQGQEKIVKTENKKFVVLEQSTQIFKQEFDRVFDDSTLQVEIYNNLNECIKQAFNGFNGTILAYGQTGSGKTYTMFGSDWEQQIQMNFGINHQSTYCTDLKNDISFAGIIPRVIFGLFENLPQNFYIYCSFLQIYNEKIYDLLQDHKIPVPLNLHQSKLDGIYVENLTEYAVNNYHDCLTLMKRGEKNRIIRQTTMNLKSSRSHTIFQLIIETNKVDKNGVLFKSKLNLCDLAGSEKINKLEALTNAHFIELKNINQSLTTLGKVIQNLSLNNKNKQKLPIPYRESKLTRLLQDSLGGNTMTHIIVNIAPNIYNIDETVNSLKFAQRAKNVTIKVQPNKFNANDQVLVNKLIKEIDYLKSLLNMKRNGLNQNDLHFKLMKMQEENERLREIQLSNDEIEKIIQENRKMKEEIQKFQQQSSIGDPSESSYIVKKLQSEEGFASEGTTERRPLVYNGMFIINKSQNQQKTEVQVRFKDGRNRLQMKKGYVEISEQQEQRQKRFLSEKRRVMERLQYLEQLQMKNEMTYSLLSSPSHFNSFQLNEEKKSEKYRLLEKQLIQKQ</sequence>
<dbReference type="InterPro" id="IPR001752">
    <property type="entry name" value="Kinesin_motor_dom"/>
</dbReference>
<comment type="caution">
    <text evidence="9">The sequence shown here is derived from an EMBL/GenBank/DDBJ whole genome shotgun (WGS) entry which is preliminary data.</text>
</comment>
<gene>
    <name evidence="9" type="ORF">PSON_ATCC_30995.1.T0790110</name>
</gene>
<evidence type="ECO:0000256" key="3">
    <source>
        <dbReference type="ARBA" id="ARBA00023054"/>
    </source>
</evidence>
<dbReference type="GO" id="GO:0003777">
    <property type="term" value="F:microtubule motor activity"/>
    <property type="evidence" value="ECO:0007669"/>
    <property type="project" value="InterPro"/>
</dbReference>
<evidence type="ECO:0000256" key="2">
    <source>
        <dbReference type="ARBA" id="ARBA00022840"/>
    </source>
</evidence>
<evidence type="ECO:0000313" key="10">
    <source>
        <dbReference type="Proteomes" id="UP000692954"/>
    </source>
</evidence>
<dbReference type="Proteomes" id="UP000692954">
    <property type="component" value="Unassembled WGS sequence"/>
</dbReference>
<dbReference type="GO" id="GO:0005524">
    <property type="term" value="F:ATP binding"/>
    <property type="evidence" value="ECO:0007669"/>
    <property type="project" value="UniProtKB-UniRule"/>
</dbReference>
<dbReference type="FunFam" id="3.40.850.10:FF:000226">
    <property type="entry name" value="Kinesin-like protein"/>
    <property type="match status" value="1"/>
</dbReference>
<dbReference type="Pfam" id="PF00225">
    <property type="entry name" value="Kinesin"/>
    <property type="match status" value="1"/>
</dbReference>
<evidence type="ECO:0000256" key="5">
    <source>
        <dbReference type="PROSITE-ProRule" id="PRU00283"/>
    </source>
</evidence>
<dbReference type="OrthoDB" id="123929at2759"/>
<comment type="similarity">
    <text evidence="5 6">Belongs to the TRAFAC class myosin-kinesin ATPase superfamily. Kinesin family.</text>
</comment>
<dbReference type="PROSITE" id="PS00411">
    <property type="entry name" value="KINESIN_MOTOR_1"/>
    <property type="match status" value="1"/>
</dbReference>
<proteinExistence type="inferred from homology"/>
<evidence type="ECO:0000259" key="8">
    <source>
        <dbReference type="PROSITE" id="PS50067"/>
    </source>
</evidence>
<dbReference type="InterPro" id="IPR019821">
    <property type="entry name" value="Kinesin_motor_CS"/>
</dbReference>
<dbReference type="CDD" id="cd00106">
    <property type="entry name" value="KISc"/>
    <property type="match status" value="1"/>
</dbReference>